<comment type="caution">
    <text evidence="2">The sequence shown here is derived from an EMBL/GenBank/DDBJ whole genome shotgun (WGS) entry which is preliminary data.</text>
</comment>
<sequence length="327" mass="36356">MDTYTNVLDLDSRLDRPISTTGYANMIAAIGPLNQRKEANYHGGDRTGPDEIRRINFFQRDVLGCPVPLDKDIDAISEKGEIAPEMKKLKPWDPMVLKNVDVFHVKIGPTGGDRGYTAITGNPSWGLAFYVNDYLIPELVLERGKTYTFVVETGNDQTNPAEYHPFYITDSEEGGLGQNSDAQQVAYAGVAVVDGQYVPTAAGRHCRYVVGPNSKPELYSRFEDYFKTLTLECKDGNPHYLTFTVPANAPDELYYQCYTHTSLGWKIHIVDDHSGHHQFTGHAGAERAAQHSAALRSKMVKHITVNFDKSIEADTSSLELVNAVHTN</sequence>
<dbReference type="PANTHER" id="PTHR24036:SF5">
    <property type="entry name" value="THROMBOMODULIN"/>
    <property type="match status" value="1"/>
</dbReference>
<dbReference type="InterPro" id="IPR052126">
    <property type="entry name" value="Spindle_Org/Thrombomodulin"/>
</dbReference>
<organism evidence="2 3">
    <name type="scientific">Artemia franciscana</name>
    <name type="common">Brine shrimp</name>
    <name type="synonym">Artemia sanfranciscana</name>
    <dbReference type="NCBI Taxonomy" id="6661"/>
    <lineage>
        <taxon>Eukaryota</taxon>
        <taxon>Metazoa</taxon>
        <taxon>Ecdysozoa</taxon>
        <taxon>Arthropoda</taxon>
        <taxon>Crustacea</taxon>
        <taxon>Branchiopoda</taxon>
        <taxon>Anostraca</taxon>
        <taxon>Artemiidae</taxon>
        <taxon>Artemia</taxon>
    </lineage>
</organism>
<keyword evidence="3" id="KW-1185">Reference proteome</keyword>
<dbReference type="AlphaFoldDB" id="A0AA88L419"/>
<evidence type="ECO:0000313" key="3">
    <source>
        <dbReference type="Proteomes" id="UP001187531"/>
    </source>
</evidence>
<name>A0AA88L419_ARTSF</name>
<dbReference type="EMBL" id="JAVRJZ010000015">
    <property type="protein sequence ID" value="KAK2712001.1"/>
    <property type="molecule type" value="Genomic_DNA"/>
</dbReference>
<dbReference type="PANTHER" id="PTHR24036">
    <property type="entry name" value="SKELETOR-RELATED"/>
    <property type="match status" value="1"/>
</dbReference>
<protein>
    <submittedName>
        <fullName evidence="2">Uncharacterized protein</fullName>
    </submittedName>
</protein>
<reference evidence="2" key="1">
    <citation type="submission" date="2023-07" db="EMBL/GenBank/DDBJ databases">
        <title>Chromosome-level genome assembly of Artemia franciscana.</title>
        <authorList>
            <person name="Jo E."/>
        </authorList>
    </citation>
    <scope>NUCLEOTIDE SEQUENCE</scope>
    <source>
        <tissue evidence="2">Whole body</tissue>
    </source>
</reference>
<evidence type="ECO:0000256" key="1">
    <source>
        <dbReference type="ARBA" id="ARBA00022737"/>
    </source>
</evidence>
<keyword evidence="1" id="KW-0677">Repeat</keyword>
<gene>
    <name evidence="2" type="ORF">QYM36_010882</name>
</gene>
<dbReference type="Proteomes" id="UP001187531">
    <property type="component" value="Unassembled WGS sequence"/>
</dbReference>
<accession>A0AA88L419</accession>
<proteinExistence type="predicted"/>
<evidence type="ECO:0000313" key="2">
    <source>
        <dbReference type="EMBL" id="KAK2712001.1"/>
    </source>
</evidence>